<organism evidence="1 2">
    <name type="scientific">Cercospora zeae-maydis SCOH1-5</name>
    <dbReference type="NCBI Taxonomy" id="717836"/>
    <lineage>
        <taxon>Eukaryota</taxon>
        <taxon>Fungi</taxon>
        <taxon>Dikarya</taxon>
        <taxon>Ascomycota</taxon>
        <taxon>Pezizomycotina</taxon>
        <taxon>Dothideomycetes</taxon>
        <taxon>Dothideomycetidae</taxon>
        <taxon>Mycosphaerellales</taxon>
        <taxon>Mycosphaerellaceae</taxon>
        <taxon>Cercospora</taxon>
    </lineage>
</organism>
<evidence type="ECO:0000313" key="2">
    <source>
        <dbReference type="Proteomes" id="UP000799539"/>
    </source>
</evidence>
<accession>A0A6A6EZX0</accession>
<dbReference type="Proteomes" id="UP000799539">
    <property type="component" value="Unassembled WGS sequence"/>
</dbReference>
<gene>
    <name evidence="1" type="ORF">CERZMDRAFT_103217</name>
</gene>
<protein>
    <submittedName>
        <fullName evidence="1">Uncharacterized protein</fullName>
    </submittedName>
</protein>
<dbReference type="EMBL" id="ML992717">
    <property type="protein sequence ID" value="KAF2206550.1"/>
    <property type="molecule type" value="Genomic_DNA"/>
</dbReference>
<reference evidence="1" key="1">
    <citation type="journal article" date="2020" name="Stud. Mycol.">
        <title>101 Dothideomycetes genomes: a test case for predicting lifestyles and emergence of pathogens.</title>
        <authorList>
            <person name="Haridas S."/>
            <person name="Albert R."/>
            <person name="Binder M."/>
            <person name="Bloem J."/>
            <person name="Labutti K."/>
            <person name="Salamov A."/>
            <person name="Andreopoulos B."/>
            <person name="Baker S."/>
            <person name="Barry K."/>
            <person name="Bills G."/>
            <person name="Bluhm B."/>
            <person name="Cannon C."/>
            <person name="Castanera R."/>
            <person name="Culley D."/>
            <person name="Daum C."/>
            <person name="Ezra D."/>
            <person name="Gonzalez J."/>
            <person name="Henrissat B."/>
            <person name="Kuo A."/>
            <person name="Liang C."/>
            <person name="Lipzen A."/>
            <person name="Lutzoni F."/>
            <person name="Magnuson J."/>
            <person name="Mondo S."/>
            <person name="Nolan M."/>
            <person name="Ohm R."/>
            <person name="Pangilinan J."/>
            <person name="Park H.-J."/>
            <person name="Ramirez L."/>
            <person name="Alfaro M."/>
            <person name="Sun H."/>
            <person name="Tritt A."/>
            <person name="Yoshinaga Y."/>
            <person name="Zwiers L.-H."/>
            <person name="Turgeon B."/>
            <person name="Goodwin S."/>
            <person name="Spatafora J."/>
            <person name="Crous P."/>
            <person name="Grigoriev I."/>
        </authorList>
    </citation>
    <scope>NUCLEOTIDE SEQUENCE</scope>
    <source>
        <strain evidence="1">SCOH1-5</strain>
    </source>
</reference>
<name>A0A6A6EZX0_9PEZI</name>
<keyword evidence="2" id="KW-1185">Reference proteome</keyword>
<sequence length="186" mass="20510">MIMVVITLMMTGRDHVADHWILKTDIDSRNSKAFIGLLFEVSYNVCEWFLGLVPMPGPDPDFSIPSTEGISSAFAWLVSKFMANSSLGTSTLNAVGAAQTQINSEALMGFEVSRLFSRHSESAVSRSGWNFFQSLSHLGRSLAALQDDVKDQVDPEKPVMVREDSHIWAATFFSAFRMPDLSLTAA</sequence>
<proteinExistence type="predicted"/>
<evidence type="ECO:0000313" key="1">
    <source>
        <dbReference type="EMBL" id="KAF2206550.1"/>
    </source>
</evidence>
<dbReference type="AlphaFoldDB" id="A0A6A6EZX0"/>